<protein>
    <submittedName>
        <fullName evidence="2">Uncharacterized protein</fullName>
    </submittedName>
</protein>
<evidence type="ECO:0000313" key="2">
    <source>
        <dbReference type="EMBL" id="KAK2100271.1"/>
    </source>
</evidence>
<feature type="compositionally biased region" description="Low complexity" evidence="1">
    <location>
        <begin position="44"/>
        <end position="54"/>
    </location>
</feature>
<feature type="non-terminal residue" evidence="2">
    <location>
        <position position="1"/>
    </location>
</feature>
<dbReference type="EMBL" id="JASSZA010000010">
    <property type="protein sequence ID" value="KAK2100271.1"/>
    <property type="molecule type" value="Genomic_DNA"/>
</dbReference>
<evidence type="ECO:0000256" key="1">
    <source>
        <dbReference type="SAM" id="MobiDB-lite"/>
    </source>
</evidence>
<proteinExistence type="predicted"/>
<feature type="region of interest" description="Disordered" evidence="1">
    <location>
        <begin position="1"/>
        <end position="32"/>
    </location>
</feature>
<evidence type="ECO:0000313" key="3">
    <source>
        <dbReference type="Proteomes" id="UP001266305"/>
    </source>
</evidence>
<feature type="region of interest" description="Disordered" evidence="1">
    <location>
        <begin position="44"/>
        <end position="101"/>
    </location>
</feature>
<organism evidence="2 3">
    <name type="scientific">Saguinus oedipus</name>
    <name type="common">Cotton-top tamarin</name>
    <name type="synonym">Oedipomidas oedipus</name>
    <dbReference type="NCBI Taxonomy" id="9490"/>
    <lineage>
        <taxon>Eukaryota</taxon>
        <taxon>Metazoa</taxon>
        <taxon>Chordata</taxon>
        <taxon>Craniata</taxon>
        <taxon>Vertebrata</taxon>
        <taxon>Euteleostomi</taxon>
        <taxon>Mammalia</taxon>
        <taxon>Eutheria</taxon>
        <taxon>Euarchontoglires</taxon>
        <taxon>Primates</taxon>
        <taxon>Haplorrhini</taxon>
        <taxon>Platyrrhini</taxon>
        <taxon>Cebidae</taxon>
        <taxon>Callitrichinae</taxon>
        <taxon>Saguinus</taxon>
    </lineage>
</organism>
<gene>
    <name evidence="2" type="ORF">P7K49_021619</name>
</gene>
<dbReference type="Proteomes" id="UP001266305">
    <property type="component" value="Unassembled WGS sequence"/>
</dbReference>
<comment type="caution">
    <text evidence="2">The sequence shown here is derived from an EMBL/GenBank/DDBJ whole genome shotgun (WGS) entry which is preliminary data.</text>
</comment>
<sequence>PGDAPLGLGRAGSERLRTAPPPTPGWAVPPFGRAAPLRLLSAAAADRLPRSSPALSGTAPRPAHRQPPPDLLLPTWPPPPPALGFFRRQQPETSEAARKGR</sequence>
<feature type="compositionally biased region" description="Pro residues" evidence="1">
    <location>
        <begin position="65"/>
        <end position="82"/>
    </location>
</feature>
<name>A0ABQ9UT86_SAGOE</name>
<reference evidence="2 3" key="1">
    <citation type="submission" date="2023-05" db="EMBL/GenBank/DDBJ databases">
        <title>B98-5 Cell Line De Novo Hybrid Assembly: An Optical Mapping Approach.</title>
        <authorList>
            <person name="Kananen K."/>
            <person name="Auerbach J.A."/>
            <person name="Kautto E."/>
            <person name="Blachly J.S."/>
        </authorList>
    </citation>
    <scope>NUCLEOTIDE SEQUENCE [LARGE SCALE GENOMIC DNA]</scope>
    <source>
        <strain evidence="2">B95-8</strain>
        <tissue evidence="2">Cell line</tissue>
    </source>
</reference>
<accession>A0ABQ9UT86</accession>
<keyword evidence="3" id="KW-1185">Reference proteome</keyword>